<evidence type="ECO:0000259" key="12">
    <source>
        <dbReference type="PROSITE" id="PS50939"/>
    </source>
</evidence>
<dbReference type="OrthoDB" id="1291423at2759"/>
<dbReference type="GO" id="GO:0046872">
    <property type="term" value="F:metal ion binding"/>
    <property type="evidence" value="ECO:0007669"/>
    <property type="project" value="UniProtKB-KW"/>
</dbReference>
<evidence type="ECO:0000256" key="5">
    <source>
        <dbReference type="ARBA" id="ARBA00022692"/>
    </source>
</evidence>
<organism evidence="13 14">
    <name type="scientific">Nicotiana attenuata</name>
    <name type="common">Coyote tobacco</name>
    <dbReference type="NCBI Taxonomy" id="49451"/>
    <lineage>
        <taxon>Eukaryota</taxon>
        <taxon>Viridiplantae</taxon>
        <taxon>Streptophyta</taxon>
        <taxon>Embryophyta</taxon>
        <taxon>Tracheophyta</taxon>
        <taxon>Spermatophyta</taxon>
        <taxon>Magnoliopsida</taxon>
        <taxon>eudicotyledons</taxon>
        <taxon>Gunneridae</taxon>
        <taxon>Pentapetalae</taxon>
        <taxon>asterids</taxon>
        <taxon>lamiids</taxon>
        <taxon>Solanales</taxon>
        <taxon>Solanaceae</taxon>
        <taxon>Nicotianoideae</taxon>
        <taxon>Nicotianeae</taxon>
        <taxon>Nicotiana</taxon>
    </lineage>
</organism>
<dbReference type="Gramene" id="OIT36783">
    <property type="protein sequence ID" value="OIT36783"/>
    <property type="gene ID" value="A4A49_41175"/>
</dbReference>
<keyword evidence="8 11" id="KW-1133">Transmembrane helix</keyword>
<dbReference type="PROSITE" id="PS50939">
    <property type="entry name" value="CYTOCHROME_B561"/>
    <property type="match status" value="1"/>
</dbReference>
<evidence type="ECO:0000256" key="8">
    <source>
        <dbReference type="ARBA" id="ARBA00022989"/>
    </source>
</evidence>
<dbReference type="InterPro" id="IPR043205">
    <property type="entry name" value="CYB561/CYBRD1-like"/>
</dbReference>
<evidence type="ECO:0000256" key="7">
    <source>
        <dbReference type="ARBA" id="ARBA00022982"/>
    </source>
</evidence>
<keyword evidence="9" id="KW-0408">Iron</keyword>
<evidence type="ECO:0000313" key="13">
    <source>
        <dbReference type="EMBL" id="OIT36783.1"/>
    </source>
</evidence>
<dbReference type="SMR" id="A0A314L5F0"/>
<sequence>MDPVTYQYYRPASRITIFAHLFGLLALILMLVWLLHYREGVNLFSYYANQIFNVHPLLMFLGMIFLSGQALMAYKTERTDRKVQKVAHFLLHLAAICLGIVGIHAAFKYHDRRNLRDMYSFHSWIGIATICLYILQVYIYQLNIQRRIGDLNSMGEFLTTELISLKLWVHIYNLLRF</sequence>
<evidence type="ECO:0000256" key="9">
    <source>
        <dbReference type="ARBA" id="ARBA00023004"/>
    </source>
</evidence>
<accession>A0A314L5F0</accession>
<dbReference type="EMBL" id="MJEQ01000392">
    <property type="protein sequence ID" value="OIT36783.1"/>
    <property type="molecule type" value="Genomic_DNA"/>
</dbReference>
<evidence type="ECO:0000256" key="11">
    <source>
        <dbReference type="SAM" id="Phobius"/>
    </source>
</evidence>
<keyword evidence="4" id="KW-0349">Heme</keyword>
<dbReference type="SMART" id="SM00665">
    <property type="entry name" value="B561"/>
    <property type="match status" value="1"/>
</dbReference>
<gene>
    <name evidence="13" type="primary">CYB561C</name>
    <name evidence="13" type="ORF">A4A49_41175</name>
</gene>
<dbReference type="InterPro" id="IPR006593">
    <property type="entry name" value="Cyt_b561/ferric_Rdtase_TM"/>
</dbReference>
<keyword evidence="10 11" id="KW-0472">Membrane</keyword>
<evidence type="ECO:0000256" key="3">
    <source>
        <dbReference type="ARBA" id="ARBA00022448"/>
    </source>
</evidence>
<evidence type="ECO:0000256" key="1">
    <source>
        <dbReference type="ARBA" id="ARBA00001970"/>
    </source>
</evidence>
<dbReference type="AlphaFoldDB" id="A0A314L5F0"/>
<feature type="domain" description="Cytochrome b561" evidence="12">
    <location>
        <begin position="18"/>
        <end position="177"/>
    </location>
</feature>
<proteinExistence type="predicted"/>
<name>A0A314L5F0_NICAT</name>
<evidence type="ECO:0000256" key="4">
    <source>
        <dbReference type="ARBA" id="ARBA00022617"/>
    </source>
</evidence>
<feature type="transmembrane region" description="Helical" evidence="11">
    <location>
        <begin position="119"/>
        <end position="140"/>
    </location>
</feature>
<dbReference type="PANTHER" id="PTHR10106:SF15">
    <property type="entry name" value="TRANSMEMBRANE ASCORBATE FERRIREDUCTASE 3-RELATED"/>
    <property type="match status" value="1"/>
</dbReference>
<evidence type="ECO:0000313" key="14">
    <source>
        <dbReference type="Proteomes" id="UP000187609"/>
    </source>
</evidence>
<comment type="cofactor">
    <cofactor evidence="1">
        <name>heme b</name>
        <dbReference type="ChEBI" id="CHEBI:60344"/>
    </cofactor>
</comment>
<dbReference type="KEGG" id="nau:109241640"/>
<feature type="transmembrane region" description="Helical" evidence="11">
    <location>
        <begin position="54"/>
        <end position="74"/>
    </location>
</feature>
<dbReference type="GO" id="GO:0016020">
    <property type="term" value="C:membrane"/>
    <property type="evidence" value="ECO:0007669"/>
    <property type="project" value="UniProtKB-SubCell"/>
</dbReference>
<dbReference type="GO" id="GO:0016491">
    <property type="term" value="F:oxidoreductase activity"/>
    <property type="evidence" value="ECO:0007669"/>
    <property type="project" value="InterPro"/>
</dbReference>
<protein>
    <submittedName>
        <fullName evidence="13">Transmembrane ascorbate ferrireductase 3</fullName>
    </submittedName>
</protein>
<feature type="transmembrane region" description="Helical" evidence="11">
    <location>
        <begin position="86"/>
        <end position="107"/>
    </location>
</feature>
<keyword evidence="14" id="KW-1185">Reference proteome</keyword>
<comment type="caution">
    <text evidence="13">The sequence shown here is derived from an EMBL/GenBank/DDBJ whole genome shotgun (WGS) entry which is preliminary data.</text>
</comment>
<dbReference type="STRING" id="49451.A0A314L5F0"/>
<dbReference type="GeneID" id="109241640"/>
<evidence type="ECO:0000256" key="6">
    <source>
        <dbReference type="ARBA" id="ARBA00022723"/>
    </source>
</evidence>
<evidence type="ECO:0000256" key="2">
    <source>
        <dbReference type="ARBA" id="ARBA00004141"/>
    </source>
</evidence>
<keyword evidence="6" id="KW-0479">Metal-binding</keyword>
<keyword evidence="3" id="KW-0813">Transport</keyword>
<dbReference type="Pfam" id="PF03188">
    <property type="entry name" value="Cytochrom_B561"/>
    <property type="match status" value="1"/>
</dbReference>
<feature type="transmembrane region" description="Helical" evidence="11">
    <location>
        <begin position="12"/>
        <end position="34"/>
    </location>
</feature>
<reference evidence="13" key="1">
    <citation type="submission" date="2016-11" db="EMBL/GenBank/DDBJ databases">
        <title>The genome of Nicotiana attenuata.</title>
        <authorList>
            <person name="Xu S."/>
            <person name="Brockmoeller T."/>
            <person name="Gaquerel E."/>
            <person name="Navarro A."/>
            <person name="Kuhl H."/>
            <person name="Gase K."/>
            <person name="Ling Z."/>
            <person name="Zhou W."/>
            <person name="Kreitzer C."/>
            <person name="Stanke M."/>
            <person name="Tang H."/>
            <person name="Lyons E."/>
            <person name="Pandey P."/>
            <person name="Pandey S.P."/>
            <person name="Timmermann B."/>
            <person name="Baldwin I.T."/>
        </authorList>
    </citation>
    <scope>NUCLEOTIDE SEQUENCE [LARGE SCALE GENOMIC DNA]</scope>
    <source>
        <strain evidence="13">UT</strain>
    </source>
</reference>
<keyword evidence="5 11" id="KW-0812">Transmembrane</keyword>
<comment type="subcellular location">
    <subcellularLocation>
        <location evidence="2">Membrane</location>
        <topology evidence="2">Multi-pass membrane protein</topology>
    </subcellularLocation>
</comment>
<keyword evidence="7" id="KW-0249">Electron transport</keyword>
<evidence type="ECO:0000256" key="10">
    <source>
        <dbReference type="ARBA" id="ARBA00023136"/>
    </source>
</evidence>
<dbReference type="PANTHER" id="PTHR10106">
    <property type="entry name" value="CYTOCHROME B561-RELATED"/>
    <property type="match status" value="1"/>
</dbReference>
<dbReference type="Gene3D" id="1.20.120.1770">
    <property type="match status" value="1"/>
</dbReference>
<dbReference type="Proteomes" id="UP000187609">
    <property type="component" value="Unassembled WGS sequence"/>
</dbReference>